<sequence>MREAQPALGFIAPDYNATVTRAVHWAVPFWMRQTTDLQQVEAKHLETLVQAYEQFEAGKIRLVLAFRHPSVNDPLALGYLFSQLMPPAAKDLGIKLRTPIHSHFMYDRGVPLWAGEIMGWLFSRLGGTSIMRGKLDRAGLKSARNLLLNGQLPFMAAPEGATNGHSEIVAPLEPGIAQLAFWCAEDLAKAQRSEQVVIIPIGLQYKYQHDAWPNIEALLTDLEAQVGIVSPDQGKVEQPLMYARLAQLGEQILHLMEQHYSQFYHLKLATIDPALPPSQQFAQRLQQLLQTALSVPEAYFNVTPKGSMTDRCRRLEQCAWDNIYRQDVDLDHLSVIERSLADRVATESEMHLWHMRLVERFVSVTGSYVREKPTIERFAETMSITWETVARLGGESSSLKRPKIGQQTATVTIGDPIIVSDRLAQYQTNRRQAKQSVETLTQELQTILEDMIV</sequence>
<dbReference type="SUPFAM" id="SSF69593">
    <property type="entry name" value="Glycerol-3-phosphate (1)-acyltransferase"/>
    <property type="match status" value="1"/>
</dbReference>
<reference evidence="3" key="1">
    <citation type="submission" date="2020-10" db="EMBL/GenBank/DDBJ databases">
        <authorList>
            <person name="Castelo-Branco R."/>
            <person name="Eusebio N."/>
            <person name="Adriana R."/>
            <person name="Vieira A."/>
            <person name="Brugerolle De Fraissinette N."/>
            <person name="Rezende De Castro R."/>
            <person name="Schneider M.P."/>
            <person name="Vasconcelos V."/>
            <person name="Leao P.N."/>
        </authorList>
    </citation>
    <scope>NUCLEOTIDE SEQUENCE</scope>
    <source>
        <strain evidence="3">LEGE 11480</strain>
    </source>
</reference>
<feature type="coiled-coil region" evidence="1">
    <location>
        <begin position="423"/>
        <end position="450"/>
    </location>
</feature>
<keyword evidence="3" id="KW-0808">Transferase</keyword>
<evidence type="ECO:0000256" key="1">
    <source>
        <dbReference type="SAM" id="Coils"/>
    </source>
</evidence>
<dbReference type="EMBL" id="JADEXQ010000004">
    <property type="protein sequence ID" value="MBE9028512.1"/>
    <property type="molecule type" value="Genomic_DNA"/>
</dbReference>
<keyword evidence="4" id="KW-1185">Reference proteome</keyword>
<accession>A0A928VIX6</accession>
<evidence type="ECO:0000313" key="3">
    <source>
        <dbReference type="EMBL" id="MBE9028512.1"/>
    </source>
</evidence>
<feature type="domain" description="Phospholipid/glycerol acyltransferase" evidence="2">
    <location>
        <begin position="62"/>
        <end position="206"/>
    </location>
</feature>
<dbReference type="SMART" id="SM00563">
    <property type="entry name" value="PlsC"/>
    <property type="match status" value="1"/>
</dbReference>
<name>A0A928VIX6_9CYAN</name>
<keyword evidence="1" id="KW-0175">Coiled coil</keyword>
<dbReference type="AlphaFoldDB" id="A0A928VIX6"/>
<dbReference type="GO" id="GO:0016746">
    <property type="term" value="F:acyltransferase activity"/>
    <property type="evidence" value="ECO:0007669"/>
    <property type="project" value="UniProtKB-KW"/>
</dbReference>
<keyword evidence="3" id="KW-0012">Acyltransferase</keyword>
<dbReference type="Pfam" id="PF01553">
    <property type="entry name" value="Acyltransferase"/>
    <property type="match status" value="1"/>
</dbReference>
<dbReference type="InterPro" id="IPR002123">
    <property type="entry name" value="Plipid/glycerol_acylTrfase"/>
</dbReference>
<evidence type="ECO:0000313" key="4">
    <source>
        <dbReference type="Proteomes" id="UP000625316"/>
    </source>
</evidence>
<dbReference type="Proteomes" id="UP000625316">
    <property type="component" value="Unassembled WGS sequence"/>
</dbReference>
<organism evidence="3 4">
    <name type="scientific">Romeriopsis navalis LEGE 11480</name>
    <dbReference type="NCBI Taxonomy" id="2777977"/>
    <lineage>
        <taxon>Bacteria</taxon>
        <taxon>Bacillati</taxon>
        <taxon>Cyanobacteriota</taxon>
        <taxon>Cyanophyceae</taxon>
        <taxon>Leptolyngbyales</taxon>
        <taxon>Leptolyngbyaceae</taxon>
        <taxon>Romeriopsis</taxon>
        <taxon>Romeriopsis navalis</taxon>
    </lineage>
</organism>
<gene>
    <name evidence="3" type="ORF">IQ266_01915</name>
</gene>
<protein>
    <submittedName>
        <fullName evidence="3">1-acyl-sn-glycerol-3-phosphate acyltransferase</fullName>
    </submittedName>
</protein>
<comment type="caution">
    <text evidence="3">The sequence shown here is derived from an EMBL/GenBank/DDBJ whole genome shotgun (WGS) entry which is preliminary data.</text>
</comment>
<evidence type="ECO:0000259" key="2">
    <source>
        <dbReference type="SMART" id="SM00563"/>
    </source>
</evidence>
<proteinExistence type="predicted"/>